<organism evidence="4 5">
    <name type="scientific">Nocardia nova</name>
    <dbReference type="NCBI Taxonomy" id="37330"/>
    <lineage>
        <taxon>Bacteria</taxon>
        <taxon>Bacillati</taxon>
        <taxon>Actinomycetota</taxon>
        <taxon>Actinomycetes</taxon>
        <taxon>Mycobacteriales</taxon>
        <taxon>Nocardiaceae</taxon>
        <taxon>Nocardia</taxon>
    </lineage>
</organism>
<comment type="similarity">
    <text evidence="1">Belongs to the adenylyl cyclase class-3 family.</text>
</comment>
<gene>
    <name evidence="4" type="ORF">C8259_30870</name>
</gene>
<dbReference type="PANTHER" id="PTHR43081">
    <property type="entry name" value="ADENYLATE CYCLASE, TERMINAL-DIFFERENTIATION SPECIFIC-RELATED"/>
    <property type="match status" value="1"/>
</dbReference>
<accession>A0A2T2YRZ6</accession>
<dbReference type="GO" id="GO:0035556">
    <property type="term" value="P:intracellular signal transduction"/>
    <property type="evidence" value="ECO:0007669"/>
    <property type="project" value="InterPro"/>
</dbReference>
<dbReference type="InterPro" id="IPR001054">
    <property type="entry name" value="A/G_cyclase"/>
</dbReference>
<dbReference type="Proteomes" id="UP000241647">
    <property type="component" value="Unassembled WGS sequence"/>
</dbReference>
<feature type="compositionally biased region" description="Basic and acidic residues" evidence="2">
    <location>
        <begin position="71"/>
        <end position="99"/>
    </location>
</feature>
<name>A0A2T2YRZ6_9NOCA</name>
<comment type="caution">
    <text evidence="4">The sequence shown here is derived from an EMBL/GenBank/DDBJ whole genome shotgun (WGS) entry which is preliminary data.</text>
</comment>
<evidence type="ECO:0000313" key="4">
    <source>
        <dbReference type="EMBL" id="PSR58302.1"/>
    </source>
</evidence>
<dbReference type="GO" id="GO:0004016">
    <property type="term" value="F:adenylate cyclase activity"/>
    <property type="evidence" value="ECO:0007669"/>
    <property type="project" value="UniProtKB-ARBA"/>
</dbReference>
<evidence type="ECO:0000313" key="5">
    <source>
        <dbReference type="Proteomes" id="UP000241647"/>
    </source>
</evidence>
<dbReference type="Pfam" id="PF00211">
    <property type="entry name" value="Guanylate_cyc"/>
    <property type="match status" value="1"/>
</dbReference>
<feature type="region of interest" description="Disordered" evidence="2">
    <location>
        <begin position="1"/>
        <end position="120"/>
    </location>
</feature>
<protein>
    <submittedName>
        <fullName evidence="4">Adenylate/guanylate cyclase domain-containing protein</fullName>
    </submittedName>
</protein>
<dbReference type="InterPro" id="IPR050697">
    <property type="entry name" value="Adenylyl/Guanylyl_Cyclase_3/4"/>
</dbReference>
<proteinExistence type="inferred from homology"/>
<dbReference type="CDD" id="cd07302">
    <property type="entry name" value="CHD"/>
    <property type="match status" value="1"/>
</dbReference>
<dbReference type="Gene3D" id="3.30.70.1230">
    <property type="entry name" value="Nucleotide cyclase"/>
    <property type="match status" value="1"/>
</dbReference>
<dbReference type="GO" id="GO:0006171">
    <property type="term" value="P:cAMP biosynthetic process"/>
    <property type="evidence" value="ECO:0007669"/>
    <property type="project" value="TreeGrafter"/>
</dbReference>
<dbReference type="InterPro" id="IPR029787">
    <property type="entry name" value="Nucleotide_cyclase"/>
</dbReference>
<sequence>MLSELKIPRPRPWGRVNGYARDVSERPSGDGENASRAARPGDARDRTGGSGSRRNGTAGRRGKRGTGSGADNRRNGEADRRNAQADRRNAEAEAGDTTRADTVLPVDRPESGVDPGLDPDVEIVIPLTSADEAESRLRSFGRRRTDQLSSLMAAANQRADVIGVIRKARESLPGDPAFGDPLSLSGPGGARAVARAADKIVGDNPSAAKELGLGALQVWQAMLERVGRGKGNAEITVVFTDLVAFSRWSLSAGDEATLELLRRVARAIEPPIVDRGGQVVKRMGDGVMAVFASPDSAVRAVLTAKKNLDRVEVAGYRPRMRAGLHTGTPREIGGDWLGVDVTIAARVMEAGGNGNTMISETTLEALEPSTLEELEVAAKPYRRSMFAAPLNGVPEGMRIFRLAGD</sequence>
<dbReference type="SUPFAM" id="SSF55073">
    <property type="entry name" value="Nucleotide cyclase"/>
    <property type="match status" value="1"/>
</dbReference>
<feature type="domain" description="Guanylate cyclase" evidence="3">
    <location>
        <begin position="236"/>
        <end position="348"/>
    </location>
</feature>
<dbReference type="AlphaFoldDB" id="A0A2T2YRZ6"/>
<evidence type="ECO:0000256" key="1">
    <source>
        <dbReference type="ARBA" id="ARBA00005381"/>
    </source>
</evidence>
<dbReference type="EMBL" id="PYHS01000025">
    <property type="protein sequence ID" value="PSR58302.1"/>
    <property type="molecule type" value="Genomic_DNA"/>
</dbReference>
<evidence type="ECO:0000259" key="3">
    <source>
        <dbReference type="PROSITE" id="PS50125"/>
    </source>
</evidence>
<dbReference type="SMART" id="SM00044">
    <property type="entry name" value="CYCc"/>
    <property type="match status" value="1"/>
</dbReference>
<dbReference type="PROSITE" id="PS50125">
    <property type="entry name" value="GUANYLATE_CYCLASE_2"/>
    <property type="match status" value="1"/>
</dbReference>
<evidence type="ECO:0000256" key="2">
    <source>
        <dbReference type="SAM" id="MobiDB-lite"/>
    </source>
</evidence>
<reference evidence="4 5" key="1">
    <citation type="submission" date="2018-02" db="EMBL/GenBank/DDBJ databases">
        <title>8 Nocardia nova and 1 Nocardia cyriacigeorgica strain used for evolution to TMP-SMX.</title>
        <authorList>
            <person name="Mehta H."/>
            <person name="Weng J."/>
            <person name="Shamoo Y."/>
        </authorList>
    </citation>
    <scope>NUCLEOTIDE SEQUENCE [LARGE SCALE GENOMIC DNA]</scope>
    <source>
        <strain evidence="4 5">ATCC 33727</strain>
    </source>
</reference>
<dbReference type="PANTHER" id="PTHR43081:SF19">
    <property type="entry name" value="PH-SENSITIVE ADENYLATE CYCLASE RV1264"/>
    <property type="match status" value="1"/>
</dbReference>